<dbReference type="RefSeq" id="WP_165397357.1">
    <property type="nucleotide sequence ID" value="NZ_SHLC01000001.1"/>
</dbReference>
<reference evidence="6 7" key="1">
    <citation type="submission" date="2019-02" db="EMBL/GenBank/DDBJ databases">
        <title>Sequencing the genomes of 1000 actinobacteria strains.</title>
        <authorList>
            <person name="Klenk H.-P."/>
        </authorList>
    </citation>
    <scope>NUCLEOTIDE SEQUENCE [LARGE SCALE GENOMIC DNA]</scope>
    <source>
        <strain evidence="6 7">DSM 18319</strain>
    </source>
</reference>
<evidence type="ECO:0000256" key="3">
    <source>
        <dbReference type="ARBA" id="ARBA00022989"/>
    </source>
</evidence>
<dbReference type="InterPro" id="IPR047680">
    <property type="entry name" value="MarP-like"/>
</dbReference>
<dbReference type="InterPro" id="IPR001940">
    <property type="entry name" value="Peptidase_S1C"/>
</dbReference>
<dbReference type="GO" id="GO:0006508">
    <property type="term" value="P:proteolysis"/>
    <property type="evidence" value="ECO:0007669"/>
    <property type="project" value="InterPro"/>
</dbReference>
<evidence type="ECO:0000313" key="6">
    <source>
        <dbReference type="EMBL" id="RZU66017.1"/>
    </source>
</evidence>
<feature type="transmembrane region" description="Helical" evidence="5">
    <location>
        <begin position="30"/>
        <end position="48"/>
    </location>
</feature>
<accession>A0A4Q8AN57</accession>
<evidence type="ECO:0000256" key="4">
    <source>
        <dbReference type="ARBA" id="ARBA00023136"/>
    </source>
</evidence>
<name>A0A4Q8AN57_9MICO</name>
<comment type="subcellular location">
    <subcellularLocation>
        <location evidence="1">Membrane</location>
        <topology evidence="1">Multi-pass membrane protein</topology>
    </subcellularLocation>
</comment>
<feature type="transmembrane region" description="Helical" evidence="5">
    <location>
        <begin position="6"/>
        <end position="23"/>
    </location>
</feature>
<evidence type="ECO:0000256" key="5">
    <source>
        <dbReference type="SAM" id="Phobius"/>
    </source>
</evidence>
<dbReference type="Proteomes" id="UP000291483">
    <property type="component" value="Unassembled WGS sequence"/>
</dbReference>
<dbReference type="PANTHER" id="PTHR43019">
    <property type="entry name" value="SERINE ENDOPROTEASE DEGS"/>
    <property type="match status" value="1"/>
</dbReference>
<dbReference type="PRINTS" id="PR00834">
    <property type="entry name" value="PROTEASES2C"/>
</dbReference>
<feature type="transmembrane region" description="Helical" evidence="5">
    <location>
        <begin position="99"/>
        <end position="123"/>
    </location>
</feature>
<protein>
    <submittedName>
        <fullName evidence="6">Colicin V production protein</fullName>
    </submittedName>
</protein>
<dbReference type="EMBL" id="SHLC01000001">
    <property type="protein sequence ID" value="RZU66017.1"/>
    <property type="molecule type" value="Genomic_DNA"/>
</dbReference>
<dbReference type="Pfam" id="PF13365">
    <property type="entry name" value="Trypsin_2"/>
    <property type="match status" value="1"/>
</dbReference>
<keyword evidence="2 5" id="KW-0812">Transmembrane</keyword>
<keyword evidence="7" id="KW-1185">Reference proteome</keyword>
<keyword evidence="4 5" id="KW-0472">Membrane</keyword>
<sequence>MTSSLILDIVVGLILLSAAVSGWRTGLFRSAFGALGLIAGGVAAYLLLPQISAWAPAPEWRAAIVIGCGVLLLILGNALGSLIGGLLSRGMRVIKLSVLDRLAGIAVSTVVTALVLATVAGGVSSMGVPPVTQTIAGSATLGTIDRLTPDPVKSFLAGVRASAVNDALPWVIDTIAPPESIPPVADVDAGSPALTAAAASVVRITGTAHQCGVSLVGSGFVVSDDRVVTNAHVVAGVDEAVVEAPGEPPRAARVVYFDAATDLAVLAVGDLDAAALPLGSQLARGAGAAVQGYPFGGPFVSLPATVAEVTAIPRADGSFSREVYALSADINQGNSGGPLLSPDGSVVGVVFAKSAVVDDIGYALTLAELAPVAAAAPGLGDSVSTGACAG</sequence>
<dbReference type="GO" id="GO:0016020">
    <property type="term" value="C:membrane"/>
    <property type="evidence" value="ECO:0007669"/>
    <property type="project" value="UniProtKB-SubCell"/>
</dbReference>
<dbReference type="GO" id="GO:0009403">
    <property type="term" value="P:toxin biosynthetic process"/>
    <property type="evidence" value="ECO:0007669"/>
    <property type="project" value="InterPro"/>
</dbReference>
<gene>
    <name evidence="6" type="ORF">EV379_2362</name>
</gene>
<dbReference type="PANTHER" id="PTHR43019:SF23">
    <property type="entry name" value="PROTEASE DO-LIKE 5, CHLOROPLASTIC"/>
    <property type="match status" value="1"/>
</dbReference>
<evidence type="ECO:0000256" key="2">
    <source>
        <dbReference type="ARBA" id="ARBA00022692"/>
    </source>
</evidence>
<dbReference type="InterPro" id="IPR009003">
    <property type="entry name" value="Peptidase_S1_PA"/>
</dbReference>
<dbReference type="InterPro" id="IPR043504">
    <property type="entry name" value="Peptidase_S1_PA_chymotrypsin"/>
</dbReference>
<comment type="caution">
    <text evidence="6">The sequence shown here is derived from an EMBL/GenBank/DDBJ whole genome shotgun (WGS) entry which is preliminary data.</text>
</comment>
<dbReference type="NCBIfam" id="NF033740">
    <property type="entry name" value="MarP_fam_protase"/>
    <property type="match status" value="1"/>
</dbReference>
<feature type="transmembrane region" description="Helical" evidence="5">
    <location>
        <begin position="60"/>
        <end position="87"/>
    </location>
</feature>
<dbReference type="Pfam" id="PF02674">
    <property type="entry name" value="Colicin_V"/>
    <property type="match status" value="1"/>
</dbReference>
<evidence type="ECO:0000313" key="7">
    <source>
        <dbReference type="Proteomes" id="UP000291483"/>
    </source>
</evidence>
<dbReference type="GO" id="GO:0004252">
    <property type="term" value="F:serine-type endopeptidase activity"/>
    <property type="evidence" value="ECO:0007669"/>
    <property type="project" value="InterPro"/>
</dbReference>
<dbReference type="Gene3D" id="2.40.10.10">
    <property type="entry name" value="Trypsin-like serine proteases"/>
    <property type="match status" value="2"/>
</dbReference>
<proteinExistence type="predicted"/>
<dbReference type="InterPro" id="IPR003825">
    <property type="entry name" value="Colicin-V_CvpA"/>
</dbReference>
<evidence type="ECO:0000256" key="1">
    <source>
        <dbReference type="ARBA" id="ARBA00004141"/>
    </source>
</evidence>
<dbReference type="AlphaFoldDB" id="A0A4Q8AN57"/>
<keyword evidence="3 5" id="KW-1133">Transmembrane helix</keyword>
<dbReference type="SUPFAM" id="SSF50494">
    <property type="entry name" value="Trypsin-like serine proteases"/>
    <property type="match status" value="1"/>
</dbReference>
<organism evidence="6 7">
    <name type="scientific">Microterricola gilva</name>
    <dbReference type="NCBI Taxonomy" id="393267"/>
    <lineage>
        <taxon>Bacteria</taxon>
        <taxon>Bacillati</taxon>
        <taxon>Actinomycetota</taxon>
        <taxon>Actinomycetes</taxon>
        <taxon>Micrococcales</taxon>
        <taxon>Microbacteriaceae</taxon>
        <taxon>Microterricola</taxon>
    </lineage>
</organism>